<dbReference type="Proteomes" id="UP000662986">
    <property type="component" value="Chromosome"/>
</dbReference>
<sequence length="137" mass="15050">MSGWRAVADLIARRLAPPYPPLIAGERYICDLSGAGKRLADLRFLRLDEWVEACGEGVLHQGGSAVFVGARGDRVEISRANVLWRHDEHPRIVAATRSLVVPLVPPRRRPTPVWRVGSTRIDVPGMVELGRLLDGGS</sequence>
<evidence type="ECO:0000313" key="1">
    <source>
        <dbReference type="EMBL" id="QSE88154.1"/>
    </source>
</evidence>
<accession>A0A974VZ10</accession>
<name>A0A974VZ10_9NOCA</name>
<gene>
    <name evidence="1" type="ORF">JWS13_05740</name>
</gene>
<organism evidence="1 2">
    <name type="scientific">Rhodococcus pseudokoreensis</name>
    <dbReference type="NCBI Taxonomy" id="2811421"/>
    <lineage>
        <taxon>Bacteria</taxon>
        <taxon>Bacillati</taxon>
        <taxon>Actinomycetota</taxon>
        <taxon>Actinomycetes</taxon>
        <taxon>Mycobacteriales</taxon>
        <taxon>Nocardiaceae</taxon>
        <taxon>Rhodococcus</taxon>
    </lineage>
</organism>
<keyword evidence="2" id="KW-1185">Reference proteome</keyword>
<reference evidence="1 2" key="2">
    <citation type="journal article" date="2022" name="Arch. Microbiol.">
        <title>Rhodococcus pseudokoreensis sp. nov. isolated from the rhizosphere of young M26 apple rootstocks.</title>
        <authorList>
            <person name="Kampfer P."/>
            <person name="Glaeser S.P."/>
            <person name="Blom J."/>
            <person name="Wolf J."/>
            <person name="Benning S."/>
            <person name="Schloter M."/>
            <person name="Neumann-Schaal M."/>
        </authorList>
    </citation>
    <scope>NUCLEOTIDE SEQUENCE [LARGE SCALE GENOMIC DNA]</scope>
    <source>
        <strain evidence="1 2">R79</strain>
    </source>
</reference>
<proteinExistence type="predicted"/>
<evidence type="ECO:0000313" key="2">
    <source>
        <dbReference type="Proteomes" id="UP000662986"/>
    </source>
</evidence>
<dbReference type="RefSeq" id="WP_206004907.1">
    <property type="nucleotide sequence ID" value="NZ_CP070619.1"/>
</dbReference>
<dbReference type="EMBL" id="CP070619">
    <property type="protein sequence ID" value="QSE88154.1"/>
    <property type="molecule type" value="Genomic_DNA"/>
</dbReference>
<reference evidence="1 2" key="1">
    <citation type="journal article" date="2021" name="Microbiol. Resour. Announc.">
        <title>Complete Genome Sequences of Two Rhodococcus sp. Strains with Large and Linear Chromosomes, Isolated from Apple Rhizosphere.</title>
        <authorList>
            <person name="Benning S."/>
            <person name="Brugnone N."/>
            <person name="Siani R."/>
            <person name="Kublik S."/>
            <person name="Schloter M."/>
            <person name="Rad V."/>
        </authorList>
    </citation>
    <scope>NUCLEOTIDE SEQUENCE [LARGE SCALE GENOMIC DNA]</scope>
    <source>
        <strain evidence="1 2">R79</strain>
    </source>
</reference>
<protein>
    <submittedName>
        <fullName evidence="1">Uncharacterized protein</fullName>
    </submittedName>
</protein>